<dbReference type="PROSITE" id="PS00107">
    <property type="entry name" value="PROTEIN_KINASE_ATP"/>
    <property type="match status" value="1"/>
</dbReference>
<dbReference type="PANTHER" id="PTHR24363:SF0">
    <property type="entry name" value="SERINE_THREONINE KINASE LIKE DOMAIN CONTAINING 1"/>
    <property type="match status" value="1"/>
</dbReference>
<dbReference type="KEGG" id="tsin:OXH18_17265"/>
<feature type="coiled-coil region" evidence="10">
    <location>
        <begin position="534"/>
        <end position="571"/>
    </location>
</feature>
<evidence type="ECO:0000256" key="10">
    <source>
        <dbReference type="SAM" id="Coils"/>
    </source>
</evidence>
<gene>
    <name evidence="13" type="ORF">OXH18_17265</name>
</gene>
<evidence type="ECO:0000256" key="3">
    <source>
        <dbReference type="ARBA" id="ARBA00022679"/>
    </source>
</evidence>
<dbReference type="Gene3D" id="3.30.200.20">
    <property type="entry name" value="Phosphorylase Kinase, domain 1"/>
    <property type="match status" value="1"/>
</dbReference>
<dbReference type="PROSITE" id="PS50011">
    <property type="entry name" value="PROTEIN_KINASE_DOM"/>
    <property type="match status" value="1"/>
</dbReference>
<dbReference type="InterPro" id="IPR000719">
    <property type="entry name" value="Prot_kinase_dom"/>
</dbReference>
<keyword evidence="4 9" id="KW-0547">Nucleotide-binding</keyword>
<feature type="coiled-coil region" evidence="10">
    <location>
        <begin position="470"/>
        <end position="510"/>
    </location>
</feature>
<sequence length="873" mass="94874">MVTIGSELPPGTLIDRRYQIQRVLGRGGFGRTYLASDQRRFGELCVLKEFVPKNQGDSVVAQKLHELFQREAQILHQLNHPQIPKFFAVFEENDRLFIAQEYINGKTYWKLLQERQQRGIAFSEMEVFCWLRHLLPVLDYLHKQNIVHRDISPDNIMLPRQGRLPVLIDFGVVKQAAPHWYEISTINPDGSVEASVSVGKLGYAPYEQIRIGQCSPRSDLYALAVTAAVLLTAKAPNSLIDPKSLEWRWQSFVKIHPTFAAILVKMMAEKPQDRYPSARAVLEELDAFGKQLARSRRPTAHQPKLERARTTLSHSVRSKEATAKALLLESTRLEKPVLAGVSSRPAQAQTGSAVTSHPPYPGQGFVARPVAVSFSGAAQPIRTHNQATTLILPPSGIQTSVKLLADTPATKLTVLTGAASNKAASRFLKPTWIVSLFTLVLLGSVALGVQSPQIMALCQPLNICADSLNYDQLLRNGEQAKRLISRAKNLEQLTIARDQLAETVAQLTTLSTSPPGMRASAGTLPSMPDLEPQLLSYRETLSRVEQRLEKEKRATELLNRAGTEAQTAEQQTNGATTLPQLTAARSQWRKALATLSAIPTSTYVADQAVDRTRQYAARLQTVDQQLAAISPEIEPSAAPLMSSAKPAVTSASPVAAAATPSPLPTAPILASPPVIEDTSPTGIIPVKPAAPMGATDIPPSNPAPESPAAQPARSSPSSTATTVAVVPSPRRELPAAMNRFLSVTQPITSTLAGIAPGRVSLIAAQTVDDVSVRLDGARVSTRGTFVANLQVENRSDRSFGFVPLFVEVRDANGQPVASRLRLNSSGDGMVAPGETLQGEVYLLDRYWNTTGSQDLTLVIREGTSGNRNFHVHF</sequence>
<comment type="catalytic activity">
    <reaction evidence="8">
        <text>L-seryl-[protein] + ATP = O-phospho-L-seryl-[protein] + ADP + H(+)</text>
        <dbReference type="Rhea" id="RHEA:17989"/>
        <dbReference type="Rhea" id="RHEA-COMP:9863"/>
        <dbReference type="Rhea" id="RHEA-COMP:11604"/>
        <dbReference type="ChEBI" id="CHEBI:15378"/>
        <dbReference type="ChEBI" id="CHEBI:29999"/>
        <dbReference type="ChEBI" id="CHEBI:30616"/>
        <dbReference type="ChEBI" id="CHEBI:83421"/>
        <dbReference type="ChEBI" id="CHEBI:456216"/>
        <dbReference type="EC" id="2.7.11.1"/>
    </reaction>
</comment>
<evidence type="ECO:0000256" key="2">
    <source>
        <dbReference type="ARBA" id="ARBA00022527"/>
    </source>
</evidence>
<evidence type="ECO:0000256" key="4">
    <source>
        <dbReference type="ARBA" id="ARBA00022741"/>
    </source>
</evidence>
<dbReference type="CDD" id="cd14014">
    <property type="entry name" value="STKc_PknB_like"/>
    <property type="match status" value="1"/>
</dbReference>
<proteinExistence type="predicted"/>
<dbReference type="PANTHER" id="PTHR24363">
    <property type="entry name" value="SERINE/THREONINE PROTEIN KINASE"/>
    <property type="match status" value="1"/>
</dbReference>
<organism evidence="13 14">
    <name type="scientific">Thermocoleostomius sinensis A174</name>
    <dbReference type="NCBI Taxonomy" id="2016057"/>
    <lineage>
        <taxon>Bacteria</taxon>
        <taxon>Bacillati</taxon>
        <taxon>Cyanobacteriota</taxon>
        <taxon>Cyanophyceae</taxon>
        <taxon>Oculatellales</taxon>
        <taxon>Oculatellaceae</taxon>
        <taxon>Thermocoleostomius</taxon>
    </lineage>
</organism>
<keyword evidence="10" id="KW-0175">Coiled coil</keyword>
<reference evidence="13" key="1">
    <citation type="submission" date="2022-12" db="EMBL/GenBank/DDBJ databases">
        <title>Polyphasic identification of a Novel Hot-Spring Cyanobacterium Ocullathermofonsia sinensis gen nov. sp. nov. and Genomic Insights on its Adaptations to the Thermal Habitat.</title>
        <authorList>
            <person name="Daroch M."/>
            <person name="Tang J."/>
            <person name="Jiang Y."/>
        </authorList>
    </citation>
    <scope>NUCLEOTIDE SEQUENCE</scope>
    <source>
        <strain evidence="13">PKUAC-SCTA174</strain>
    </source>
</reference>
<dbReference type="InterPro" id="IPR008266">
    <property type="entry name" value="Tyr_kinase_AS"/>
</dbReference>
<evidence type="ECO:0000256" key="6">
    <source>
        <dbReference type="ARBA" id="ARBA00022840"/>
    </source>
</evidence>
<evidence type="ECO:0000256" key="1">
    <source>
        <dbReference type="ARBA" id="ARBA00012513"/>
    </source>
</evidence>
<protein>
    <recommendedName>
        <fullName evidence="1">non-specific serine/threonine protein kinase</fullName>
        <ecNumber evidence="1">2.7.11.1</ecNumber>
    </recommendedName>
</protein>
<evidence type="ECO:0000313" key="14">
    <source>
        <dbReference type="Proteomes" id="UP001163152"/>
    </source>
</evidence>
<name>A0A9E8Z9T9_9CYAN</name>
<dbReference type="RefSeq" id="WP_268608366.1">
    <property type="nucleotide sequence ID" value="NZ_CP113797.1"/>
</dbReference>
<feature type="binding site" evidence="9">
    <location>
        <position position="48"/>
    </location>
    <ligand>
        <name>ATP</name>
        <dbReference type="ChEBI" id="CHEBI:30616"/>
    </ligand>
</feature>
<evidence type="ECO:0000313" key="13">
    <source>
        <dbReference type="EMBL" id="WAL58912.1"/>
    </source>
</evidence>
<keyword evidence="3" id="KW-0808">Transferase</keyword>
<dbReference type="InterPro" id="IPR017441">
    <property type="entry name" value="Protein_kinase_ATP_BS"/>
</dbReference>
<evidence type="ECO:0000256" key="8">
    <source>
        <dbReference type="ARBA" id="ARBA00048679"/>
    </source>
</evidence>
<dbReference type="EC" id="2.7.11.1" evidence="1"/>
<dbReference type="InterPro" id="IPR011009">
    <property type="entry name" value="Kinase-like_dom_sf"/>
</dbReference>
<evidence type="ECO:0000256" key="9">
    <source>
        <dbReference type="PROSITE-ProRule" id="PRU10141"/>
    </source>
</evidence>
<comment type="catalytic activity">
    <reaction evidence="7">
        <text>L-threonyl-[protein] + ATP = O-phospho-L-threonyl-[protein] + ADP + H(+)</text>
        <dbReference type="Rhea" id="RHEA:46608"/>
        <dbReference type="Rhea" id="RHEA-COMP:11060"/>
        <dbReference type="Rhea" id="RHEA-COMP:11605"/>
        <dbReference type="ChEBI" id="CHEBI:15378"/>
        <dbReference type="ChEBI" id="CHEBI:30013"/>
        <dbReference type="ChEBI" id="CHEBI:30616"/>
        <dbReference type="ChEBI" id="CHEBI:61977"/>
        <dbReference type="ChEBI" id="CHEBI:456216"/>
        <dbReference type="EC" id="2.7.11.1"/>
    </reaction>
</comment>
<evidence type="ECO:0000256" key="5">
    <source>
        <dbReference type="ARBA" id="ARBA00022777"/>
    </source>
</evidence>
<keyword evidence="5 13" id="KW-0418">Kinase</keyword>
<evidence type="ECO:0000259" key="12">
    <source>
        <dbReference type="PROSITE" id="PS50011"/>
    </source>
</evidence>
<dbReference type="AlphaFoldDB" id="A0A9E8Z9T9"/>
<accession>A0A9E8Z9T9</accession>
<keyword evidence="6 9" id="KW-0067">ATP-binding</keyword>
<dbReference type="Proteomes" id="UP001163152">
    <property type="component" value="Chromosome"/>
</dbReference>
<feature type="compositionally biased region" description="Low complexity" evidence="11">
    <location>
        <begin position="706"/>
        <end position="727"/>
    </location>
</feature>
<dbReference type="EMBL" id="CP113797">
    <property type="protein sequence ID" value="WAL58912.1"/>
    <property type="molecule type" value="Genomic_DNA"/>
</dbReference>
<dbReference type="SUPFAM" id="SSF56112">
    <property type="entry name" value="Protein kinase-like (PK-like)"/>
    <property type="match status" value="1"/>
</dbReference>
<feature type="region of interest" description="Disordered" evidence="11">
    <location>
        <begin position="687"/>
        <end position="727"/>
    </location>
</feature>
<evidence type="ECO:0000256" key="11">
    <source>
        <dbReference type="SAM" id="MobiDB-lite"/>
    </source>
</evidence>
<feature type="domain" description="Protein kinase" evidence="12">
    <location>
        <begin position="18"/>
        <end position="289"/>
    </location>
</feature>
<keyword evidence="14" id="KW-1185">Reference proteome</keyword>
<dbReference type="Gene3D" id="1.10.510.10">
    <property type="entry name" value="Transferase(Phosphotransferase) domain 1"/>
    <property type="match status" value="1"/>
</dbReference>
<dbReference type="PROSITE" id="PS00109">
    <property type="entry name" value="PROTEIN_KINASE_TYR"/>
    <property type="match status" value="1"/>
</dbReference>
<evidence type="ECO:0000256" key="7">
    <source>
        <dbReference type="ARBA" id="ARBA00047899"/>
    </source>
</evidence>
<dbReference type="GO" id="GO:0005524">
    <property type="term" value="F:ATP binding"/>
    <property type="evidence" value="ECO:0007669"/>
    <property type="project" value="UniProtKB-UniRule"/>
</dbReference>
<dbReference type="GO" id="GO:0004674">
    <property type="term" value="F:protein serine/threonine kinase activity"/>
    <property type="evidence" value="ECO:0007669"/>
    <property type="project" value="UniProtKB-KW"/>
</dbReference>
<dbReference type="Pfam" id="PF00069">
    <property type="entry name" value="Pkinase"/>
    <property type="match status" value="1"/>
</dbReference>
<keyword evidence="2" id="KW-0723">Serine/threonine-protein kinase</keyword>